<proteinExistence type="inferred from homology"/>
<dbReference type="GO" id="GO:0005524">
    <property type="term" value="F:ATP binding"/>
    <property type="evidence" value="ECO:0007669"/>
    <property type="project" value="UniProtKB-UniRule"/>
</dbReference>
<evidence type="ECO:0000313" key="10">
    <source>
        <dbReference type="EMBL" id="ODV95768.1"/>
    </source>
</evidence>
<gene>
    <name evidence="10" type="ORF">PACTADRAFT_49220</name>
</gene>
<dbReference type="PIRSF" id="PIRSF031057">
    <property type="entry name" value="Thiamin_pyrophosphokinase"/>
    <property type="match status" value="1"/>
</dbReference>
<evidence type="ECO:0000256" key="1">
    <source>
        <dbReference type="ARBA" id="ARBA00005078"/>
    </source>
</evidence>
<dbReference type="Pfam" id="PF04265">
    <property type="entry name" value="TPK_B1_binding"/>
    <property type="match status" value="1"/>
</dbReference>
<dbReference type="OrthoDB" id="25149at2759"/>
<dbReference type="GO" id="GO:0006772">
    <property type="term" value="P:thiamine metabolic process"/>
    <property type="evidence" value="ECO:0007669"/>
    <property type="project" value="InterPro"/>
</dbReference>
<name>A0A1E4TVS9_PACTA</name>
<dbReference type="SUPFAM" id="SSF63999">
    <property type="entry name" value="Thiamin pyrophosphokinase, catalytic domain"/>
    <property type="match status" value="1"/>
</dbReference>
<keyword evidence="3 7" id="KW-0808">Transferase</keyword>
<dbReference type="SUPFAM" id="SSF63862">
    <property type="entry name" value="Thiamin pyrophosphokinase, substrate-binding domain"/>
    <property type="match status" value="1"/>
</dbReference>
<keyword evidence="6 7" id="KW-0067">ATP-binding</keyword>
<organism evidence="10 11">
    <name type="scientific">Pachysolen tannophilus NRRL Y-2460</name>
    <dbReference type="NCBI Taxonomy" id="669874"/>
    <lineage>
        <taxon>Eukaryota</taxon>
        <taxon>Fungi</taxon>
        <taxon>Dikarya</taxon>
        <taxon>Ascomycota</taxon>
        <taxon>Saccharomycotina</taxon>
        <taxon>Pichiomycetes</taxon>
        <taxon>Pachysolenaceae</taxon>
        <taxon>Pachysolen</taxon>
    </lineage>
</organism>
<evidence type="ECO:0000256" key="3">
    <source>
        <dbReference type="ARBA" id="ARBA00022679"/>
    </source>
</evidence>
<dbReference type="InterPro" id="IPR036371">
    <property type="entry name" value="TPK_B1-bd_sf"/>
</dbReference>
<dbReference type="InterPro" id="IPR007373">
    <property type="entry name" value="Thiamin_PyroPKinase_B1-bd"/>
</dbReference>
<dbReference type="Pfam" id="PF04263">
    <property type="entry name" value="TPK_catalytic"/>
    <property type="match status" value="1"/>
</dbReference>
<evidence type="ECO:0000256" key="6">
    <source>
        <dbReference type="ARBA" id="ARBA00022840"/>
    </source>
</evidence>
<evidence type="ECO:0000313" key="11">
    <source>
        <dbReference type="Proteomes" id="UP000094236"/>
    </source>
</evidence>
<dbReference type="AlphaFoldDB" id="A0A1E4TVS9"/>
<dbReference type="PANTHER" id="PTHR13622">
    <property type="entry name" value="THIAMIN PYROPHOSPHOKINASE"/>
    <property type="match status" value="1"/>
</dbReference>
<dbReference type="Gene3D" id="3.40.50.10240">
    <property type="entry name" value="Thiamin pyrophosphokinase, catalytic domain"/>
    <property type="match status" value="1"/>
</dbReference>
<dbReference type="CDD" id="cd07995">
    <property type="entry name" value="TPK"/>
    <property type="match status" value="1"/>
</dbReference>
<evidence type="ECO:0000256" key="8">
    <source>
        <dbReference type="SAM" id="MobiDB-lite"/>
    </source>
</evidence>
<dbReference type="NCBIfam" id="TIGR01378">
    <property type="entry name" value="thi_PPkinase"/>
    <property type="match status" value="1"/>
</dbReference>
<dbReference type="Proteomes" id="UP000094236">
    <property type="component" value="Unassembled WGS sequence"/>
</dbReference>
<accession>A0A1E4TVS9</accession>
<dbReference type="EMBL" id="KV454013">
    <property type="protein sequence ID" value="ODV95768.1"/>
    <property type="molecule type" value="Genomic_DNA"/>
</dbReference>
<dbReference type="GO" id="GO:0004788">
    <property type="term" value="F:thiamine diphosphokinase activity"/>
    <property type="evidence" value="ECO:0007669"/>
    <property type="project" value="UniProtKB-UniRule"/>
</dbReference>
<evidence type="ECO:0000256" key="4">
    <source>
        <dbReference type="ARBA" id="ARBA00022741"/>
    </source>
</evidence>
<evidence type="ECO:0000256" key="5">
    <source>
        <dbReference type="ARBA" id="ARBA00022777"/>
    </source>
</evidence>
<keyword evidence="5 7" id="KW-0418">Kinase</keyword>
<keyword evidence="4 7" id="KW-0547">Nucleotide-binding</keyword>
<comment type="pathway">
    <text evidence="1 7">Cofactor biosynthesis; thiamine diphosphate biosynthesis; thiamine diphosphate from thiamine: step 1/1.</text>
</comment>
<evidence type="ECO:0000256" key="7">
    <source>
        <dbReference type="PIRNR" id="PIRNR031057"/>
    </source>
</evidence>
<dbReference type="SMART" id="SM00983">
    <property type="entry name" value="TPK_B1_binding"/>
    <property type="match status" value="1"/>
</dbReference>
<dbReference type="InterPro" id="IPR006282">
    <property type="entry name" value="Thi_PPkinase"/>
</dbReference>
<comment type="catalytic activity">
    <reaction evidence="7">
        <text>thiamine + ATP = thiamine diphosphate + AMP + H(+)</text>
        <dbReference type="Rhea" id="RHEA:11576"/>
        <dbReference type="ChEBI" id="CHEBI:15378"/>
        <dbReference type="ChEBI" id="CHEBI:18385"/>
        <dbReference type="ChEBI" id="CHEBI:30616"/>
        <dbReference type="ChEBI" id="CHEBI:58937"/>
        <dbReference type="ChEBI" id="CHEBI:456215"/>
    </reaction>
</comment>
<dbReference type="InterPro" id="IPR016966">
    <property type="entry name" value="Thiamin_pyrophosphokinase_euk"/>
</dbReference>
<dbReference type="UniPathway" id="UPA00060">
    <property type="reaction ID" value="UER00597"/>
</dbReference>
<keyword evidence="11" id="KW-1185">Reference proteome</keyword>
<reference evidence="11" key="1">
    <citation type="submission" date="2016-05" db="EMBL/GenBank/DDBJ databases">
        <title>Comparative genomics of biotechnologically important yeasts.</title>
        <authorList>
            <consortium name="DOE Joint Genome Institute"/>
            <person name="Riley R."/>
            <person name="Haridas S."/>
            <person name="Wolfe K.H."/>
            <person name="Lopes M.R."/>
            <person name="Hittinger C.T."/>
            <person name="Goker M."/>
            <person name="Salamov A."/>
            <person name="Wisecaver J."/>
            <person name="Long T.M."/>
            <person name="Aerts A.L."/>
            <person name="Barry K."/>
            <person name="Choi C."/>
            <person name="Clum A."/>
            <person name="Coughlan A.Y."/>
            <person name="Deshpande S."/>
            <person name="Douglass A.P."/>
            <person name="Hanson S.J."/>
            <person name="Klenk H.-P."/>
            <person name="Labutti K."/>
            <person name="Lapidus A."/>
            <person name="Lindquist E."/>
            <person name="Lipzen A."/>
            <person name="Meier-Kolthoff J.P."/>
            <person name="Ohm R.A."/>
            <person name="Otillar R.P."/>
            <person name="Pangilinan J."/>
            <person name="Peng Y."/>
            <person name="Rokas A."/>
            <person name="Rosa C.A."/>
            <person name="Scheuner C."/>
            <person name="Sibirny A.A."/>
            <person name="Slot J.C."/>
            <person name="Stielow J.B."/>
            <person name="Sun H."/>
            <person name="Kurtzman C.P."/>
            <person name="Blackwell M."/>
            <person name="Grigoriev I.V."/>
            <person name="Jeffries T.W."/>
        </authorList>
    </citation>
    <scope>NUCLEOTIDE SEQUENCE [LARGE SCALE GENOMIC DNA]</scope>
    <source>
        <strain evidence="11">NRRL Y-2460</strain>
    </source>
</reference>
<dbReference type="PANTHER" id="PTHR13622:SF8">
    <property type="entry name" value="THIAMIN PYROPHOSPHOKINASE 1"/>
    <property type="match status" value="1"/>
</dbReference>
<dbReference type="GO" id="GO:0030975">
    <property type="term" value="F:thiamine binding"/>
    <property type="evidence" value="ECO:0007669"/>
    <property type="project" value="UniProtKB-UniRule"/>
</dbReference>
<dbReference type="EC" id="2.7.6.2" evidence="7"/>
<dbReference type="GO" id="GO:0016301">
    <property type="term" value="F:kinase activity"/>
    <property type="evidence" value="ECO:0007669"/>
    <property type="project" value="UniProtKB-UniRule"/>
</dbReference>
<dbReference type="STRING" id="669874.A0A1E4TVS9"/>
<feature type="compositionally biased region" description="Basic and acidic residues" evidence="8">
    <location>
        <begin position="1"/>
        <end position="21"/>
    </location>
</feature>
<sequence>MAENHGKEEVVERPDDFHIDVPSDDDDNNANINIIEPFKLKAGLSVNSKSSLLILNQEINMPWVTFIKIWNSTSLHVCADGGSNRLLAYINKFANSTHDDDCKKFKPDYIVGDLDSITDKTRKFYSDMKEEVKILLQETQYSTDLMKSLSLINLHFNFHKELINSLKEFDEHDGIEKLNKNLNKNLGFEKLSLIDVYILGGIGGRFDQTIHSINQLYHISSYYHNKLHLTFFNRDFEDLVLLIPKGLNFVKIHKQQIGSKKNAKHNRVVGLLPIGKEVIINTKGLKYDVTNWKSSIDSKVSTNNLIAGDNGFEMECTEDIVINFQIFDNDFA</sequence>
<dbReference type="InterPro" id="IPR036759">
    <property type="entry name" value="TPK_catalytic_sf"/>
</dbReference>
<comment type="similarity">
    <text evidence="2 7">Belongs to the thiamine pyrophosphokinase family.</text>
</comment>
<dbReference type="InterPro" id="IPR007371">
    <property type="entry name" value="TPK_catalytic"/>
</dbReference>
<feature type="domain" description="Thiamin pyrophosphokinase thiamin-binding" evidence="9">
    <location>
        <begin position="253"/>
        <end position="322"/>
    </location>
</feature>
<evidence type="ECO:0000256" key="2">
    <source>
        <dbReference type="ARBA" id="ARBA00006785"/>
    </source>
</evidence>
<feature type="region of interest" description="Disordered" evidence="8">
    <location>
        <begin position="1"/>
        <end position="23"/>
    </location>
</feature>
<protein>
    <recommendedName>
        <fullName evidence="7">Thiamine pyrophosphokinase</fullName>
        <ecNumber evidence="7">2.7.6.2</ecNumber>
    </recommendedName>
</protein>
<evidence type="ECO:0000259" key="9">
    <source>
        <dbReference type="SMART" id="SM00983"/>
    </source>
</evidence>
<dbReference type="GO" id="GO:0009229">
    <property type="term" value="P:thiamine diphosphate biosynthetic process"/>
    <property type="evidence" value="ECO:0007669"/>
    <property type="project" value="UniProtKB-UniRule"/>
</dbReference>
<dbReference type="Gene3D" id="2.60.120.320">
    <property type="entry name" value="Thiamin pyrophosphokinase, thiamin-binding domain"/>
    <property type="match status" value="1"/>
</dbReference>